<reference evidence="1" key="1">
    <citation type="submission" date="2019-08" db="EMBL/GenBank/DDBJ databases">
        <authorList>
            <person name="Kucharzyk K."/>
            <person name="Murdoch R.W."/>
            <person name="Higgins S."/>
            <person name="Loffler F."/>
        </authorList>
    </citation>
    <scope>NUCLEOTIDE SEQUENCE</scope>
</reference>
<evidence type="ECO:0000313" key="1">
    <source>
        <dbReference type="EMBL" id="MPN47036.1"/>
    </source>
</evidence>
<protein>
    <submittedName>
        <fullName evidence="1">Uncharacterized protein</fullName>
    </submittedName>
</protein>
<organism evidence="1">
    <name type="scientific">bioreactor metagenome</name>
    <dbReference type="NCBI Taxonomy" id="1076179"/>
    <lineage>
        <taxon>unclassified sequences</taxon>
        <taxon>metagenomes</taxon>
        <taxon>ecological metagenomes</taxon>
    </lineage>
</organism>
<proteinExistence type="predicted"/>
<comment type="caution">
    <text evidence="1">The sequence shown here is derived from an EMBL/GenBank/DDBJ whole genome shotgun (WGS) entry which is preliminary data.</text>
</comment>
<sequence length="119" mass="13514">MKDTKFDFMAFGYSAGDTDIFVAHAAKYTPQDAVDLFIREYGHRFVPNGYNPQLRKPTVSDVQEARSAYRFGYPEWPDGCYTLVGDGEAGSFPVWIIDFEKLRSDQASQAGEVKQDERN</sequence>
<dbReference type="EMBL" id="VSSQ01108198">
    <property type="protein sequence ID" value="MPN47036.1"/>
    <property type="molecule type" value="Genomic_DNA"/>
</dbReference>
<dbReference type="AlphaFoldDB" id="A0A645I804"/>
<accession>A0A645I804</accession>
<name>A0A645I804_9ZZZZ</name>
<gene>
    <name evidence="1" type="ORF">SDC9_194636</name>
</gene>